<dbReference type="InterPro" id="IPR003593">
    <property type="entry name" value="AAA+_ATPase"/>
</dbReference>
<accession>A0ABY7A9R6</accession>
<keyword evidence="6" id="KW-1185">Reference proteome</keyword>
<dbReference type="Gene3D" id="3.40.50.300">
    <property type="entry name" value="P-loop containing nucleotide triphosphate hydrolases"/>
    <property type="match status" value="1"/>
</dbReference>
<keyword evidence="1" id="KW-0813">Transport</keyword>
<evidence type="ECO:0000313" key="5">
    <source>
        <dbReference type="EMBL" id="WAJ23415.1"/>
    </source>
</evidence>
<dbReference type="InterPro" id="IPR017871">
    <property type="entry name" value="ABC_transporter-like_CS"/>
</dbReference>
<evidence type="ECO:0000256" key="3">
    <source>
        <dbReference type="ARBA" id="ARBA00022840"/>
    </source>
</evidence>
<feature type="domain" description="ABC transporter" evidence="4">
    <location>
        <begin position="24"/>
        <end position="257"/>
    </location>
</feature>
<gene>
    <name evidence="5" type="ORF">OW255_17915</name>
</gene>
<organism evidence="5 6">
    <name type="scientific">Lacrimispora xylanolytica</name>
    <dbReference type="NCBI Taxonomy" id="29375"/>
    <lineage>
        <taxon>Bacteria</taxon>
        <taxon>Bacillati</taxon>
        <taxon>Bacillota</taxon>
        <taxon>Clostridia</taxon>
        <taxon>Lachnospirales</taxon>
        <taxon>Lachnospiraceae</taxon>
        <taxon>Lacrimispora</taxon>
    </lineage>
</organism>
<keyword evidence="3 5" id="KW-0067">ATP-binding</keyword>
<protein>
    <submittedName>
        <fullName evidence="5">ATP-binding cassette domain-containing protein</fullName>
    </submittedName>
</protein>
<dbReference type="GO" id="GO:0005524">
    <property type="term" value="F:ATP binding"/>
    <property type="evidence" value="ECO:0007669"/>
    <property type="project" value="UniProtKB-KW"/>
</dbReference>
<keyword evidence="2" id="KW-0547">Nucleotide-binding</keyword>
<evidence type="ECO:0000256" key="2">
    <source>
        <dbReference type="ARBA" id="ARBA00022741"/>
    </source>
</evidence>
<evidence type="ECO:0000256" key="1">
    <source>
        <dbReference type="ARBA" id="ARBA00022448"/>
    </source>
</evidence>
<dbReference type="RefSeq" id="WP_024834920.1">
    <property type="nucleotide sequence ID" value="NZ_CP113524.1"/>
</dbReference>
<dbReference type="PROSITE" id="PS50893">
    <property type="entry name" value="ABC_TRANSPORTER_2"/>
    <property type="match status" value="1"/>
</dbReference>
<dbReference type="PANTHER" id="PTHR42711">
    <property type="entry name" value="ABC TRANSPORTER ATP-BINDING PROTEIN"/>
    <property type="match status" value="1"/>
</dbReference>
<dbReference type="InterPro" id="IPR027417">
    <property type="entry name" value="P-loop_NTPase"/>
</dbReference>
<name>A0ABY7A9R6_9FIRM</name>
<dbReference type="Pfam" id="PF00005">
    <property type="entry name" value="ABC_tran"/>
    <property type="match status" value="1"/>
</dbReference>
<dbReference type="SUPFAM" id="SSF52540">
    <property type="entry name" value="P-loop containing nucleoside triphosphate hydrolases"/>
    <property type="match status" value="1"/>
</dbReference>
<reference evidence="5" key="1">
    <citation type="submission" date="2022-11" db="EMBL/GenBank/DDBJ databases">
        <title>Lacrimispora xylanolytica sy1, complete genome.</title>
        <authorList>
            <person name="Choi S."/>
        </authorList>
    </citation>
    <scope>NUCLEOTIDE SEQUENCE</scope>
    <source>
        <strain evidence="5">Sy1</strain>
    </source>
</reference>
<dbReference type="EMBL" id="CP113524">
    <property type="protein sequence ID" value="WAJ23415.1"/>
    <property type="molecule type" value="Genomic_DNA"/>
</dbReference>
<proteinExistence type="predicted"/>
<dbReference type="SMART" id="SM00382">
    <property type="entry name" value="AAA"/>
    <property type="match status" value="1"/>
</dbReference>
<sequence>MNIIETEMLTKRFRRYKKQAGIAGSIKGLIKRDYEEITSVSELDLTIKEGEFVGLIGPNGAGKTTLVKMLTGIIAPTSGKVSVMGYYPNDLKNDFKQQYAVVMGQKSQLFFDLTVEDTLRLFKEIYGIPEAEYQSAKNFFIELFHVKELMNVQVRTMSLGERMKMELIVALLHNPRVLFLDEPTIGLDSVASKQIRGFLREINEAKGTTIMLTSHYMEDIKALCSRSVVINHGSKIYDGNTEQLFERYQKHKKISLTFDAPMELPEIGFGVSMISETPYKKVMKVSKEKASELLSVLMKFNPSDISVEEEDIGTIVERIYGEEGSSLDEIS</sequence>
<dbReference type="PANTHER" id="PTHR42711:SF4">
    <property type="entry name" value="ABC TRANSPORTER RELATED"/>
    <property type="match status" value="1"/>
</dbReference>
<dbReference type="InterPro" id="IPR003439">
    <property type="entry name" value="ABC_transporter-like_ATP-bd"/>
</dbReference>
<dbReference type="Proteomes" id="UP001163115">
    <property type="component" value="Chromosome"/>
</dbReference>
<evidence type="ECO:0000313" key="6">
    <source>
        <dbReference type="Proteomes" id="UP001163115"/>
    </source>
</evidence>
<dbReference type="InterPro" id="IPR050763">
    <property type="entry name" value="ABC_transporter_ATP-binding"/>
</dbReference>
<evidence type="ECO:0000259" key="4">
    <source>
        <dbReference type="PROSITE" id="PS50893"/>
    </source>
</evidence>
<dbReference type="PROSITE" id="PS00211">
    <property type="entry name" value="ABC_TRANSPORTER_1"/>
    <property type="match status" value="1"/>
</dbReference>